<protein>
    <submittedName>
        <fullName evidence="2">Uncharacterized protein</fullName>
    </submittedName>
</protein>
<keyword evidence="3" id="KW-1185">Reference proteome</keyword>
<evidence type="ECO:0000313" key="3">
    <source>
        <dbReference type="Proteomes" id="UP000828390"/>
    </source>
</evidence>
<evidence type="ECO:0000256" key="1">
    <source>
        <dbReference type="SAM" id="MobiDB-lite"/>
    </source>
</evidence>
<reference evidence="2" key="1">
    <citation type="journal article" date="2019" name="bioRxiv">
        <title>The Genome of the Zebra Mussel, Dreissena polymorpha: A Resource for Invasive Species Research.</title>
        <authorList>
            <person name="McCartney M.A."/>
            <person name="Auch B."/>
            <person name="Kono T."/>
            <person name="Mallez S."/>
            <person name="Zhang Y."/>
            <person name="Obille A."/>
            <person name="Becker A."/>
            <person name="Abrahante J.E."/>
            <person name="Garbe J."/>
            <person name="Badalamenti J.P."/>
            <person name="Herman A."/>
            <person name="Mangelson H."/>
            <person name="Liachko I."/>
            <person name="Sullivan S."/>
            <person name="Sone E.D."/>
            <person name="Koren S."/>
            <person name="Silverstein K.A.T."/>
            <person name="Beckman K.B."/>
            <person name="Gohl D.M."/>
        </authorList>
    </citation>
    <scope>NUCLEOTIDE SEQUENCE</scope>
    <source>
        <strain evidence="2">Duluth1</strain>
        <tissue evidence="2">Whole animal</tissue>
    </source>
</reference>
<feature type="region of interest" description="Disordered" evidence="1">
    <location>
        <begin position="1"/>
        <end position="22"/>
    </location>
</feature>
<sequence length="51" mass="5611">MVTTNETSLRFNGIEPGSPEQERSTCTALTGELGCFGTLDVPPVKFRRNRP</sequence>
<organism evidence="2 3">
    <name type="scientific">Dreissena polymorpha</name>
    <name type="common">Zebra mussel</name>
    <name type="synonym">Mytilus polymorpha</name>
    <dbReference type="NCBI Taxonomy" id="45954"/>
    <lineage>
        <taxon>Eukaryota</taxon>
        <taxon>Metazoa</taxon>
        <taxon>Spiralia</taxon>
        <taxon>Lophotrochozoa</taxon>
        <taxon>Mollusca</taxon>
        <taxon>Bivalvia</taxon>
        <taxon>Autobranchia</taxon>
        <taxon>Heteroconchia</taxon>
        <taxon>Euheterodonta</taxon>
        <taxon>Imparidentia</taxon>
        <taxon>Neoheterodontei</taxon>
        <taxon>Myida</taxon>
        <taxon>Dreissenoidea</taxon>
        <taxon>Dreissenidae</taxon>
        <taxon>Dreissena</taxon>
    </lineage>
</organism>
<proteinExistence type="predicted"/>
<gene>
    <name evidence="2" type="ORF">DPMN_161363</name>
</gene>
<accession>A0A9D4IR14</accession>
<dbReference type="EMBL" id="JAIWYP010000008">
    <property type="protein sequence ID" value="KAH3783425.1"/>
    <property type="molecule type" value="Genomic_DNA"/>
</dbReference>
<name>A0A9D4IR14_DREPO</name>
<dbReference type="AlphaFoldDB" id="A0A9D4IR14"/>
<dbReference type="Proteomes" id="UP000828390">
    <property type="component" value="Unassembled WGS sequence"/>
</dbReference>
<feature type="compositionally biased region" description="Polar residues" evidence="1">
    <location>
        <begin position="1"/>
        <end position="10"/>
    </location>
</feature>
<evidence type="ECO:0000313" key="2">
    <source>
        <dbReference type="EMBL" id="KAH3783425.1"/>
    </source>
</evidence>
<reference evidence="2" key="2">
    <citation type="submission" date="2020-11" db="EMBL/GenBank/DDBJ databases">
        <authorList>
            <person name="McCartney M.A."/>
            <person name="Auch B."/>
            <person name="Kono T."/>
            <person name="Mallez S."/>
            <person name="Becker A."/>
            <person name="Gohl D.M."/>
            <person name="Silverstein K.A.T."/>
            <person name="Koren S."/>
            <person name="Bechman K.B."/>
            <person name="Herman A."/>
            <person name="Abrahante J.E."/>
            <person name="Garbe J."/>
        </authorList>
    </citation>
    <scope>NUCLEOTIDE SEQUENCE</scope>
    <source>
        <strain evidence="2">Duluth1</strain>
        <tissue evidence="2">Whole animal</tissue>
    </source>
</reference>
<comment type="caution">
    <text evidence="2">The sequence shown here is derived from an EMBL/GenBank/DDBJ whole genome shotgun (WGS) entry which is preliminary data.</text>
</comment>